<proteinExistence type="predicted"/>
<evidence type="ECO:0000313" key="1">
    <source>
        <dbReference type="EMBL" id="ADB86551.1"/>
    </source>
</evidence>
<dbReference type="HOGENOM" id="CLU_1922650_0_0_2"/>
<dbReference type="KEGG" id="sii:LD85_0836"/>
<protein>
    <submittedName>
        <fullName evidence="1">Uncharacterized protein</fullName>
    </submittedName>
</protein>
<sequence length="135" mass="15799">MENEEYMVLDENGEVLARFKDVNSLYEFVKEKTKEGKKVRIQGPPNTFLLIVSGKIVGEFPSAEGAFKKAKEYIFREDVRIRTKTEEYMVFDENGKVVGKFKDVDSLYEFVKEKTEEGKRIKIKGPEEFIFYCEN</sequence>
<gene>
    <name evidence="1" type="ordered locus">LD85_0836</name>
</gene>
<name>D2PI57_SACI9</name>
<dbReference type="Proteomes" id="UP000001404">
    <property type="component" value="Chromosome"/>
</dbReference>
<dbReference type="EMBL" id="CP001731">
    <property type="protein sequence ID" value="ADB86551.1"/>
    <property type="molecule type" value="Genomic_DNA"/>
</dbReference>
<organism evidence="1 2">
    <name type="scientific">Saccharolobus islandicus (strain L.D.8.5 / Lassen #2)</name>
    <name type="common">Sulfolobus islandicus</name>
    <dbReference type="NCBI Taxonomy" id="425944"/>
    <lineage>
        <taxon>Archaea</taxon>
        <taxon>Thermoproteota</taxon>
        <taxon>Thermoprotei</taxon>
        <taxon>Sulfolobales</taxon>
        <taxon>Sulfolobaceae</taxon>
        <taxon>Saccharolobus</taxon>
    </lineage>
</organism>
<reference evidence="2" key="1">
    <citation type="journal article" date="2009" name="Proc. Natl. Acad. Sci. U.S.A.">
        <title>Biogeography of the Sulfolobus islandicus pan-genome.</title>
        <authorList>
            <person name="Reno M.L."/>
            <person name="Held N.L."/>
            <person name="Fields C.J."/>
            <person name="Burke P.V."/>
            <person name="Whitaker R.J."/>
        </authorList>
    </citation>
    <scope>NUCLEOTIDE SEQUENCE [LARGE SCALE GENOMIC DNA]</scope>
    <source>
        <strain evidence="2">L.D.8.5 / Lassen #2</strain>
    </source>
</reference>
<dbReference type="AlphaFoldDB" id="D2PI57"/>
<dbReference type="RefSeq" id="WP_012952520.1">
    <property type="nucleotide sequence ID" value="NC_013769.1"/>
</dbReference>
<accession>D2PI57</accession>
<evidence type="ECO:0000313" key="2">
    <source>
        <dbReference type="Proteomes" id="UP000001404"/>
    </source>
</evidence>